<protein>
    <submittedName>
        <fullName evidence="2">Nucleotide exchange factor GrpE</fullName>
    </submittedName>
</protein>
<evidence type="ECO:0000256" key="1">
    <source>
        <dbReference type="ARBA" id="ARBA00023186"/>
    </source>
</evidence>
<dbReference type="GO" id="GO:0042803">
    <property type="term" value="F:protein homodimerization activity"/>
    <property type="evidence" value="ECO:0007669"/>
    <property type="project" value="InterPro"/>
</dbReference>
<accession>A0A1F6NZC2</accession>
<dbReference type="GO" id="GO:0006457">
    <property type="term" value="P:protein folding"/>
    <property type="evidence" value="ECO:0007669"/>
    <property type="project" value="InterPro"/>
</dbReference>
<evidence type="ECO:0000313" key="2">
    <source>
        <dbReference type="EMBL" id="OGH89255.1"/>
    </source>
</evidence>
<dbReference type="Gene3D" id="2.30.22.10">
    <property type="entry name" value="Head domain of nucleotide exchange factor GrpE"/>
    <property type="match status" value="1"/>
</dbReference>
<dbReference type="AlphaFoldDB" id="A0A1F6NZC2"/>
<gene>
    <name evidence="2" type="ORF">A2469_00445</name>
</gene>
<feature type="non-terminal residue" evidence="2">
    <location>
        <position position="1"/>
    </location>
</feature>
<proteinExistence type="predicted"/>
<dbReference type="Pfam" id="PF01025">
    <property type="entry name" value="GrpE"/>
    <property type="match status" value="1"/>
</dbReference>
<dbReference type="GO" id="GO:0051087">
    <property type="term" value="F:protein-folding chaperone binding"/>
    <property type="evidence" value="ECO:0007669"/>
    <property type="project" value="InterPro"/>
</dbReference>
<name>A0A1F6NZC2_9BACT</name>
<comment type="caution">
    <text evidence="2">The sequence shown here is derived from an EMBL/GenBank/DDBJ whole genome shotgun (WGS) entry which is preliminary data.</text>
</comment>
<evidence type="ECO:0000313" key="3">
    <source>
        <dbReference type="Proteomes" id="UP000178895"/>
    </source>
</evidence>
<keyword evidence="1" id="KW-0143">Chaperone</keyword>
<sequence length="60" mass="6674">DWQAGEQLANKSDPWVEGVKLVLKQFAGILKNHGIEEIKTVGEMFNPELHEAVGEEEVEG</sequence>
<dbReference type="EMBL" id="MFQY01000060">
    <property type="protein sequence ID" value="OGH89255.1"/>
    <property type="molecule type" value="Genomic_DNA"/>
</dbReference>
<dbReference type="Proteomes" id="UP000178895">
    <property type="component" value="Unassembled WGS sequence"/>
</dbReference>
<dbReference type="InterPro" id="IPR009012">
    <property type="entry name" value="GrpE_head"/>
</dbReference>
<dbReference type="InterPro" id="IPR000740">
    <property type="entry name" value="GrpE"/>
</dbReference>
<reference evidence="2 3" key="1">
    <citation type="journal article" date="2016" name="Nat. Commun.">
        <title>Thousands of microbial genomes shed light on interconnected biogeochemical processes in an aquifer system.</title>
        <authorList>
            <person name="Anantharaman K."/>
            <person name="Brown C.T."/>
            <person name="Hug L.A."/>
            <person name="Sharon I."/>
            <person name="Castelle C.J."/>
            <person name="Probst A.J."/>
            <person name="Thomas B.C."/>
            <person name="Singh A."/>
            <person name="Wilkins M.J."/>
            <person name="Karaoz U."/>
            <person name="Brodie E.L."/>
            <person name="Williams K.H."/>
            <person name="Hubbard S.S."/>
            <person name="Banfield J.F."/>
        </authorList>
    </citation>
    <scope>NUCLEOTIDE SEQUENCE [LARGE SCALE GENOMIC DNA]</scope>
</reference>
<dbReference type="GO" id="GO:0000774">
    <property type="term" value="F:adenyl-nucleotide exchange factor activity"/>
    <property type="evidence" value="ECO:0007669"/>
    <property type="project" value="InterPro"/>
</dbReference>
<organism evidence="2 3">
    <name type="scientific">Candidatus Magasanikbacteria bacterium RIFOXYC2_FULL_40_16</name>
    <dbReference type="NCBI Taxonomy" id="1798703"/>
    <lineage>
        <taxon>Bacteria</taxon>
        <taxon>Candidatus Magasanikiibacteriota</taxon>
    </lineage>
</organism>
<feature type="non-terminal residue" evidence="2">
    <location>
        <position position="60"/>
    </location>
</feature>